<comment type="similarity">
    <text evidence="2">Belongs to the YkuD family.</text>
</comment>
<dbReference type="PANTHER" id="PTHR30582">
    <property type="entry name" value="L,D-TRANSPEPTIDASE"/>
    <property type="match status" value="1"/>
</dbReference>
<keyword evidence="4" id="KW-0808">Transferase</keyword>
<proteinExistence type="inferred from homology"/>
<evidence type="ECO:0000256" key="4">
    <source>
        <dbReference type="ARBA" id="ARBA00022679"/>
    </source>
</evidence>
<sequence>MKLLVDIASQQLQLLDDAAKVVKQWPVSTAANGPGEQGGSMKTPRGLHVIRAVVGRNLPSHAVLRGRRPTGEIHDAALSAVHPERDWILSRALWLSGCQPGFNRLGSVDSMRRYIYIHGTPDDQPMSTPASHGCIRMRNADLLELEPLVAAGTQVVIRENATERPPIHVVPWPEHASLESYDLHPIGPSLPDSPVPGGIPLRWAAWREDGILLGVLTWKAGSGATLAVRTGAQVGEVLPLLWREAARVASETGQKEMRTVVKAEWLRELDQYVAPIATVADSAVLVRGWI</sequence>
<evidence type="ECO:0000256" key="7">
    <source>
        <dbReference type="ARBA" id="ARBA00022984"/>
    </source>
</evidence>
<dbReference type="InterPro" id="IPR038063">
    <property type="entry name" value="Transpep_catalytic_dom"/>
</dbReference>
<dbReference type="UniPathway" id="UPA00219"/>
<dbReference type="PROSITE" id="PS52029">
    <property type="entry name" value="LD_TPASE"/>
    <property type="match status" value="1"/>
</dbReference>
<keyword evidence="5" id="KW-0378">Hydrolase</keyword>
<evidence type="ECO:0000259" key="10">
    <source>
        <dbReference type="PROSITE" id="PS52029"/>
    </source>
</evidence>
<dbReference type="GO" id="GO:0016757">
    <property type="term" value="F:glycosyltransferase activity"/>
    <property type="evidence" value="ECO:0007669"/>
    <property type="project" value="UniProtKB-KW"/>
</dbReference>
<evidence type="ECO:0000256" key="6">
    <source>
        <dbReference type="ARBA" id="ARBA00022960"/>
    </source>
</evidence>
<accession>A0A0N0XNG2</accession>
<keyword evidence="3" id="KW-0328">Glycosyltransferase</keyword>
<feature type="active site" description="Nucleophile" evidence="9">
    <location>
        <position position="134"/>
    </location>
</feature>
<feature type="active site" description="Proton donor/acceptor" evidence="9">
    <location>
        <position position="118"/>
    </location>
</feature>
<dbReference type="InterPro" id="IPR005490">
    <property type="entry name" value="LD_TPept_cat_dom"/>
</dbReference>
<dbReference type="GO" id="GO:0008360">
    <property type="term" value="P:regulation of cell shape"/>
    <property type="evidence" value="ECO:0007669"/>
    <property type="project" value="UniProtKB-UniRule"/>
</dbReference>
<dbReference type="Gene3D" id="2.40.440.10">
    <property type="entry name" value="L,D-transpeptidase catalytic domain-like"/>
    <property type="match status" value="1"/>
</dbReference>
<keyword evidence="7 9" id="KW-0573">Peptidoglycan synthesis</keyword>
<dbReference type="GO" id="GO:0018104">
    <property type="term" value="P:peptidoglycan-protein cross-linking"/>
    <property type="evidence" value="ECO:0007669"/>
    <property type="project" value="TreeGrafter"/>
</dbReference>
<comment type="pathway">
    <text evidence="1 9">Cell wall biogenesis; peptidoglycan biosynthesis.</text>
</comment>
<dbReference type="OrthoDB" id="9787225at2"/>
<keyword evidence="12" id="KW-1185">Reference proteome</keyword>
<dbReference type="GO" id="GO:0005576">
    <property type="term" value="C:extracellular region"/>
    <property type="evidence" value="ECO:0007669"/>
    <property type="project" value="TreeGrafter"/>
</dbReference>
<evidence type="ECO:0000256" key="2">
    <source>
        <dbReference type="ARBA" id="ARBA00005992"/>
    </source>
</evidence>
<feature type="domain" description="L,D-TPase catalytic" evidence="10">
    <location>
        <begin position="1"/>
        <end position="158"/>
    </location>
</feature>
<dbReference type="Proteomes" id="UP000037939">
    <property type="component" value="Unassembled WGS sequence"/>
</dbReference>
<dbReference type="EMBL" id="LAQT01000001">
    <property type="protein sequence ID" value="KPC55146.1"/>
    <property type="molecule type" value="Genomic_DNA"/>
</dbReference>
<evidence type="ECO:0000256" key="8">
    <source>
        <dbReference type="ARBA" id="ARBA00023316"/>
    </source>
</evidence>
<gene>
    <name evidence="11" type="ORF">WG78_00765</name>
</gene>
<comment type="caution">
    <text evidence="11">The sequence shown here is derived from an EMBL/GenBank/DDBJ whole genome shotgun (WGS) entry which is preliminary data.</text>
</comment>
<dbReference type="Pfam" id="PF03734">
    <property type="entry name" value="YkuD"/>
    <property type="match status" value="1"/>
</dbReference>
<evidence type="ECO:0000256" key="3">
    <source>
        <dbReference type="ARBA" id="ARBA00022676"/>
    </source>
</evidence>
<dbReference type="STRING" id="857265.WG78_00765"/>
<keyword evidence="8 9" id="KW-0961">Cell wall biogenesis/degradation</keyword>
<reference evidence="11 12" key="1">
    <citation type="submission" date="2015-07" db="EMBL/GenBank/DDBJ databases">
        <title>Draft genome sequence of the Amantichitinum ursilacus IGB-41, a new chitin-degrading bacterium.</title>
        <authorList>
            <person name="Kirstahler P."/>
            <person name="Guenther M."/>
            <person name="Grumaz C."/>
            <person name="Rupp S."/>
            <person name="Zibek S."/>
            <person name="Sohn K."/>
        </authorList>
    </citation>
    <scope>NUCLEOTIDE SEQUENCE [LARGE SCALE GENOMIC DNA]</scope>
    <source>
        <strain evidence="11 12">IGB-41</strain>
    </source>
</reference>
<evidence type="ECO:0000256" key="1">
    <source>
        <dbReference type="ARBA" id="ARBA00004752"/>
    </source>
</evidence>
<dbReference type="GO" id="GO:0071555">
    <property type="term" value="P:cell wall organization"/>
    <property type="evidence" value="ECO:0007669"/>
    <property type="project" value="UniProtKB-UniRule"/>
</dbReference>
<evidence type="ECO:0000313" key="11">
    <source>
        <dbReference type="EMBL" id="KPC55146.1"/>
    </source>
</evidence>
<evidence type="ECO:0000313" key="12">
    <source>
        <dbReference type="Proteomes" id="UP000037939"/>
    </source>
</evidence>
<dbReference type="SUPFAM" id="SSF141523">
    <property type="entry name" value="L,D-transpeptidase catalytic domain-like"/>
    <property type="match status" value="1"/>
</dbReference>
<dbReference type="RefSeq" id="WP_083458667.1">
    <property type="nucleotide sequence ID" value="NZ_LAQT01000001.1"/>
</dbReference>
<dbReference type="PATRIC" id="fig|857265.3.peg.159"/>
<dbReference type="AlphaFoldDB" id="A0A0N0XNG2"/>
<dbReference type="InterPro" id="IPR050979">
    <property type="entry name" value="LD-transpeptidase"/>
</dbReference>
<name>A0A0N0XNG2_9NEIS</name>
<evidence type="ECO:0000256" key="5">
    <source>
        <dbReference type="ARBA" id="ARBA00022801"/>
    </source>
</evidence>
<protein>
    <submittedName>
        <fullName evidence="11">L,D-transpeptidase catalytic domain</fullName>
    </submittedName>
</protein>
<keyword evidence="6 9" id="KW-0133">Cell shape</keyword>
<dbReference type="GO" id="GO:0071972">
    <property type="term" value="F:peptidoglycan L,D-transpeptidase activity"/>
    <property type="evidence" value="ECO:0007669"/>
    <property type="project" value="TreeGrafter"/>
</dbReference>
<dbReference type="CDD" id="cd16913">
    <property type="entry name" value="YkuD_like"/>
    <property type="match status" value="1"/>
</dbReference>
<evidence type="ECO:0000256" key="9">
    <source>
        <dbReference type="PROSITE-ProRule" id="PRU01373"/>
    </source>
</evidence>
<dbReference type="PANTHER" id="PTHR30582:SF24">
    <property type="entry name" value="L,D-TRANSPEPTIDASE ERFK_SRFK-RELATED"/>
    <property type="match status" value="1"/>
</dbReference>
<organism evidence="11 12">
    <name type="scientific">Amantichitinum ursilacus</name>
    <dbReference type="NCBI Taxonomy" id="857265"/>
    <lineage>
        <taxon>Bacteria</taxon>
        <taxon>Pseudomonadati</taxon>
        <taxon>Pseudomonadota</taxon>
        <taxon>Betaproteobacteria</taxon>
        <taxon>Neisseriales</taxon>
        <taxon>Chitinibacteraceae</taxon>
        <taxon>Amantichitinum</taxon>
    </lineage>
</organism>